<keyword evidence="3" id="KW-1185">Reference proteome</keyword>
<evidence type="ECO:0000313" key="3">
    <source>
        <dbReference type="Proteomes" id="UP000821866"/>
    </source>
</evidence>
<gene>
    <name evidence="2" type="ORF">HPB51_022586</name>
</gene>
<dbReference type="Proteomes" id="UP000821866">
    <property type="component" value="Unassembled WGS sequence"/>
</dbReference>
<dbReference type="Gene3D" id="3.60.10.10">
    <property type="entry name" value="Endonuclease/exonuclease/phosphatase"/>
    <property type="match status" value="1"/>
</dbReference>
<feature type="domain" description="Endonuclease/exonuclease/phosphatase" evidence="1">
    <location>
        <begin position="112"/>
        <end position="189"/>
    </location>
</feature>
<name>A0A9J6DWI6_RHIMP</name>
<sequence>MARNRRSTRDTPQFLHVWQWNCRRYRRKRRALTQILATERITSDVIALQELQCTPTLPGYTTYTDVTNNTPHRTATLVFKHVTVIEDILQSTSISHVLLELVLCSRSSSSLYVLNVYSAPNARNDHFSHLFALLCKLGKHIVIVGDFNTPHPAWGYATETPKDRRLAQVLAIHRMTLLTEPHQPTRLARHPPPPMRESPLSALAFFESPTPPDSTPLQVATTWTFAGISDSWLPPVPLSLFHKDSCPATN</sequence>
<dbReference type="InterPro" id="IPR005135">
    <property type="entry name" value="Endo/exonuclease/phosphatase"/>
</dbReference>
<comment type="caution">
    <text evidence="2">The sequence shown here is derived from an EMBL/GenBank/DDBJ whole genome shotgun (WGS) entry which is preliminary data.</text>
</comment>
<dbReference type="AlphaFoldDB" id="A0A9J6DWI6"/>
<dbReference type="SUPFAM" id="SSF56219">
    <property type="entry name" value="DNase I-like"/>
    <property type="match status" value="1"/>
</dbReference>
<accession>A0A9J6DWI6</accession>
<dbReference type="InterPro" id="IPR036691">
    <property type="entry name" value="Endo/exonu/phosph_ase_sf"/>
</dbReference>
<dbReference type="GO" id="GO:0003824">
    <property type="term" value="F:catalytic activity"/>
    <property type="evidence" value="ECO:0007669"/>
    <property type="project" value="InterPro"/>
</dbReference>
<evidence type="ECO:0000313" key="2">
    <source>
        <dbReference type="EMBL" id="KAH8026611.1"/>
    </source>
</evidence>
<reference evidence="2" key="1">
    <citation type="journal article" date="2020" name="Cell">
        <title>Large-Scale Comparative Analyses of Tick Genomes Elucidate Their Genetic Diversity and Vector Capacities.</title>
        <authorList>
            <consortium name="Tick Genome and Microbiome Consortium (TIGMIC)"/>
            <person name="Jia N."/>
            <person name="Wang J."/>
            <person name="Shi W."/>
            <person name="Du L."/>
            <person name="Sun Y."/>
            <person name="Zhan W."/>
            <person name="Jiang J.F."/>
            <person name="Wang Q."/>
            <person name="Zhang B."/>
            <person name="Ji P."/>
            <person name="Bell-Sakyi L."/>
            <person name="Cui X.M."/>
            <person name="Yuan T.T."/>
            <person name="Jiang B.G."/>
            <person name="Yang W.F."/>
            <person name="Lam T.T."/>
            <person name="Chang Q.C."/>
            <person name="Ding S.J."/>
            <person name="Wang X.J."/>
            <person name="Zhu J.G."/>
            <person name="Ruan X.D."/>
            <person name="Zhao L."/>
            <person name="Wei J.T."/>
            <person name="Ye R.Z."/>
            <person name="Que T.C."/>
            <person name="Du C.H."/>
            <person name="Zhou Y.H."/>
            <person name="Cheng J.X."/>
            <person name="Dai P.F."/>
            <person name="Guo W.B."/>
            <person name="Han X.H."/>
            <person name="Huang E.J."/>
            <person name="Li L.F."/>
            <person name="Wei W."/>
            <person name="Gao Y.C."/>
            <person name="Liu J.Z."/>
            <person name="Shao H.Z."/>
            <person name="Wang X."/>
            <person name="Wang C.C."/>
            <person name="Yang T.C."/>
            <person name="Huo Q.B."/>
            <person name="Li W."/>
            <person name="Chen H.Y."/>
            <person name="Chen S.E."/>
            <person name="Zhou L.G."/>
            <person name="Ni X.B."/>
            <person name="Tian J.H."/>
            <person name="Sheng Y."/>
            <person name="Liu T."/>
            <person name="Pan Y.S."/>
            <person name="Xia L.Y."/>
            <person name="Li J."/>
            <person name="Zhao F."/>
            <person name="Cao W.C."/>
        </authorList>
    </citation>
    <scope>NUCLEOTIDE SEQUENCE</scope>
    <source>
        <strain evidence="2">Rmic-2018</strain>
    </source>
</reference>
<reference evidence="2" key="2">
    <citation type="submission" date="2021-09" db="EMBL/GenBank/DDBJ databases">
        <authorList>
            <person name="Jia N."/>
            <person name="Wang J."/>
            <person name="Shi W."/>
            <person name="Du L."/>
            <person name="Sun Y."/>
            <person name="Zhan W."/>
            <person name="Jiang J."/>
            <person name="Wang Q."/>
            <person name="Zhang B."/>
            <person name="Ji P."/>
            <person name="Sakyi L.B."/>
            <person name="Cui X."/>
            <person name="Yuan T."/>
            <person name="Jiang B."/>
            <person name="Yang W."/>
            <person name="Lam T.T.-Y."/>
            <person name="Chang Q."/>
            <person name="Ding S."/>
            <person name="Wang X."/>
            <person name="Zhu J."/>
            <person name="Ruan X."/>
            <person name="Zhao L."/>
            <person name="Wei J."/>
            <person name="Que T."/>
            <person name="Du C."/>
            <person name="Cheng J."/>
            <person name="Dai P."/>
            <person name="Han X."/>
            <person name="Huang E."/>
            <person name="Gao Y."/>
            <person name="Liu J."/>
            <person name="Shao H."/>
            <person name="Ye R."/>
            <person name="Li L."/>
            <person name="Wei W."/>
            <person name="Wang X."/>
            <person name="Wang C."/>
            <person name="Huo Q."/>
            <person name="Li W."/>
            <person name="Guo W."/>
            <person name="Chen H."/>
            <person name="Chen S."/>
            <person name="Zhou L."/>
            <person name="Zhou L."/>
            <person name="Ni X."/>
            <person name="Tian J."/>
            <person name="Zhou Y."/>
            <person name="Sheng Y."/>
            <person name="Liu T."/>
            <person name="Pan Y."/>
            <person name="Xia L."/>
            <person name="Li J."/>
            <person name="Zhao F."/>
            <person name="Cao W."/>
        </authorList>
    </citation>
    <scope>NUCLEOTIDE SEQUENCE</scope>
    <source>
        <strain evidence="2">Rmic-2018</strain>
        <tissue evidence="2">Larvae</tissue>
    </source>
</reference>
<dbReference type="EMBL" id="JABSTU010000007">
    <property type="protein sequence ID" value="KAH8026611.1"/>
    <property type="molecule type" value="Genomic_DNA"/>
</dbReference>
<dbReference type="Pfam" id="PF14529">
    <property type="entry name" value="Exo_endo_phos_2"/>
    <property type="match status" value="1"/>
</dbReference>
<organism evidence="2 3">
    <name type="scientific">Rhipicephalus microplus</name>
    <name type="common">Cattle tick</name>
    <name type="synonym">Boophilus microplus</name>
    <dbReference type="NCBI Taxonomy" id="6941"/>
    <lineage>
        <taxon>Eukaryota</taxon>
        <taxon>Metazoa</taxon>
        <taxon>Ecdysozoa</taxon>
        <taxon>Arthropoda</taxon>
        <taxon>Chelicerata</taxon>
        <taxon>Arachnida</taxon>
        <taxon>Acari</taxon>
        <taxon>Parasitiformes</taxon>
        <taxon>Ixodida</taxon>
        <taxon>Ixodoidea</taxon>
        <taxon>Ixodidae</taxon>
        <taxon>Rhipicephalinae</taxon>
        <taxon>Rhipicephalus</taxon>
        <taxon>Boophilus</taxon>
    </lineage>
</organism>
<evidence type="ECO:0000259" key="1">
    <source>
        <dbReference type="Pfam" id="PF14529"/>
    </source>
</evidence>
<proteinExistence type="predicted"/>
<protein>
    <recommendedName>
        <fullName evidence="1">Endonuclease/exonuclease/phosphatase domain-containing protein</fullName>
    </recommendedName>
</protein>